<feature type="region of interest" description="Disordered" evidence="1">
    <location>
        <begin position="61"/>
        <end position="161"/>
    </location>
</feature>
<evidence type="ECO:0000313" key="2">
    <source>
        <dbReference type="EMBL" id="KAK4426518.1"/>
    </source>
</evidence>
<organism evidence="2 3">
    <name type="scientific">Sesamum alatum</name>
    <dbReference type="NCBI Taxonomy" id="300844"/>
    <lineage>
        <taxon>Eukaryota</taxon>
        <taxon>Viridiplantae</taxon>
        <taxon>Streptophyta</taxon>
        <taxon>Embryophyta</taxon>
        <taxon>Tracheophyta</taxon>
        <taxon>Spermatophyta</taxon>
        <taxon>Magnoliopsida</taxon>
        <taxon>eudicotyledons</taxon>
        <taxon>Gunneridae</taxon>
        <taxon>Pentapetalae</taxon>
        <taxon>asterids</taxon>
        <taxon>lamiids</taxon>
        <taxon>Lamiales</taxon>
        <taxon>Pedaliaceae</taxon>
        <taxon>Sesamum</taxon>
    </lineage>
</organism>
<name>A0AAE1YAA9_9LAMI</name>
<protein>
    <submittedName>
        <fullName evidence="2">Uncharacterized protein</fullName>
    </submittedName>
</protein>
<evidence type="ECO:0000313" key="3">
    <source>
        <dbReference type="Proteomes" id="UP001293254"/>
    </source>
</evidence>
<gene>
    <name evidence="2" type="ORF">Salat_1420400</name>
</gene>
<feature type="compositionally biased region" description="Low complexity" evidence="1">
    <location>
        <begin position="85"/>
        <end position="109"/>
    </location>
</feature>
<dbReference type="EMBL" id="JACGWO010000005">
    <property type="protein sequence ID" value="KAK4426518.1"/>
    <property type="molecule type" value="Genomic_DNA"/>
</dbReference>
<reference evidence="2" key="2">
    <citation type="journal article" date="2024" name="Plant">
        <title>Genomic evolution and insights into agronomic trait innovations of Sesamum species.</title>
        <authorList>
            <person name="Miao H."/>
            <person name="Wang L."/>
            <person name="Qu L."/>
            <person name="Liu H."/>
            <person name="Sun Y."/>
            <person name="Le M."/>
            <person name="Wang Q."/>
            <person name="Wei S."/>
            <person name="Zheng Y."/>
            <person name="Lin W."/>
            <person name="Duan Y."/>
            <person name="Cao H."/>
            <person name="Xiong S."/>
            <person name="Wang X."/>
            <person name="Wei L."/>
            <person name="Li C."/>
            <person name="Ma Q."/>
            <person name="Ju M."/>
            <person name="Zhao R."/>
            <person name="Li G."/>
            <person name="Mu C."/>
            <person name="Tian Q."/>
            <person name="Mei H."/>
            <person name="Zhang T."/>
            <person name="Gao T."/>
            <person name="Zhang H."/>
        </authorList>
    </citation>
    <scope>NUCLEOTIDE SEQUENCE</scope>
    <source>
        <strain evidence="2">3651</strain>
    </source>
</reference>
<proteinExistence type="predicted"/>
<comment type="caution">
    <text evidence="2">The sequence shown here is derived from an EMBL/GenBank/DDBJ whole genome shotgun (WGS) entry which is preliminary data.</text>
</comment>
<evidence type="ECO:0000256" key="1">
    <source>
        <dbReference type="SAM" id="MobiDB-lite"/>
    </source>
</evidence>
<accession>A0AAE1YAA9</accession>
<dbReference type="AlphaFoldDB" id="A0AAE1YAA9"/>
<reference evidence="2" key="1">
    <citation type="submission" date="2020-06" db="EMBL/GenBank/DDBJ databases">
        <authorList>
            <person name="Li T."/>
            <person name="Hu X."/>
            <person name="Zhang T."/>
            <person name="Song X."/>
            <person name="Zhang H."/>
            <person name="Dai N."/>
            <person name="Sheng W."/>
            <person name="Hou X."/>
            <person name="Wei L."/>
        </authorList>
    </citation>
    <scope>NUCLEOTIDE SEQUENCE</scope>
    <source>
        <strain evidence="2">3651</strain>
        <tissue evidence="2">Leaf</tissue>
    </source>
</reference>
<feature type="compositionally biased region" description="Acidic residues" evidence="1">
    <location>
        <begin position="117"/>
        <end position="161"/>
    </location>
</feature>
<keyword evidence="3" id="KW-1185">Reference proteome</keyword>
<dbReference type="Proteomes" id="UP001293254">
    <property type="component" value="Unassembled WGS sequence"/>
</dbReference>
<sequence length="161" mass="18262">MDRAQEAIAASFSNNEEKYKEVFEMIDKRWDIQLHRPLHAAGYFLNSEFFYTNPNVEKDEEVMQGDVAQAAGVDEDAYDFRSRPSQQSKGKSKASSSKATKKASTSSRSTGHRHLIDDEEEEEDEEEEHFHDIDEEEADYISDDNGDDGEGSEDGLAELDD</sequence>